<proteinExistence type="predicted"/>
<evidence type="ECO:0000313" key="1">
    <source>
        <dbReference type="EMBL" id="MBM6576502.1"/>
    </source>
</evidence>
<dbReference type="Proteomes" id="UP000763641">
    <property type="component" value="Unassembled WGS sequence"/>
</dbReference>
<accession>A0ABS2D6F4</accession>
<keyword evidence="2" id="KW-1185">Reference proteome</keyword>
<comment type="caution">
    <text evidence="1">The sequence shown here is derived from an EMBL/GenBank/DDBJ whole genome shotgun (WGS) entry which is preliminary data.</text>
</comment>
<protein>
    <submittedName>
        <fullName evidence="1">Uncharacterized protein</fullName>
    </submittedName>
</protein>
<sequence length="116" mass="11922">MAGEPGGESVGRIGAVRRSRREAFRASRRFYRERVHSMKIIAASLLAVAALSVGACSKSDEASNTAVADNLTVTDDGFADNGTAPGEEPGNATANFADPALDNAATLDNGVAANIQ</sequence>
<reference evidence="1 2" key="1">
    <citation type="submission" date="2020-12" db="EMBL/GenBank/DDBJ databases">
        <title>Sphingomonas sp.</title>
        <authorList>
            <person name="Kim M.K."/>
        </authorList>
    </citation>
    <scope>NUCLEOTIDE SEQUENCE [LARGE SCALE GENOMIC DNA]</scope>
    <source>
        <strain evidence="1 2">BT552</strain>
    </source>
</reference>
<evidence type="ECO:0000313" key="2">
    <source>
        <dbReference type="Proteomes" id="UP000763641"/>
    </source>
</evidence>
<dbReference type="EMBL" id="JAFEMC010000002">
    <property type="protein sequence ID" value="MBM6576502.1"/>
    <property type="molecule type" value="Genomic_DNA"/>
</dbReference>
<organism evidence="1 2">
    <name type="scientific">Sphingomonas longa</name>
    <dbReference type="NCBI Taxonomy" id="2778730"/>
    <lineage>
        <taxon>Bacteria</taxon>
        <taxon>Pseudomonadati</taxon>
        <taxon>Pseudomonadota</taxon>
        <taxon>Alphaproteobacteria</taxon>
        <taxon>Sphingomonadales</taxon>
        <taxon>Sphingomonadaceae</taxon>
        <taxon>Sphingomonas</taxon>
    </lineage>
</organism>
<name>A0ABS2D6F4_9SPHN</name>
<gene>
    <name evidence="1" type="ORF">ILT43_08960</name>
</gene>